<keyword evidence="10" id="KW-1185">Reference proteome</keyword>
<dbReference type="InterPro" id="IPR008906">
    <property type="entry name" value="HATC_C_dom"/>
</dbReference>
<dbReference type="InterPro" id="IPR003656">
    <property type="entry name" value="Znf_BED"/>
</dbReference>
<comment type="subcellular location">
    <subcellularLocation>
        <location evidence="1">Nucleus</location>
    </subcellularLocation>
</comment>
<evidence type="ECO:0000313" key="9">
    <source>
        <dbReference type="Ensembl" id="ENSECRP00000033423.1"/>
    </source>
</evidence>
<dbReference type="InterPro" id="IPR036236">
    <property type="entry name" value="Znf_C2H2_sf"/>
</dbReference>
<evidence type="ECO:0000313" key="10">
    <source>
        <dbReference type="Proteomes" id="UP000694620"/>
    </source>
</evidence>
<dbReference type="PROSITE" id="PS50808">
    <property type="entry name" value="ZF_BED"/>
    <property type="match status" value="1"/>
</dbReference>
<keyword evidence="3 7" id="KW-0863">Zinc-finger</keyword>
<reference evidence="9" key="1">
    <citation type="submission" date="2021-06" db="EMBL/GenBank/DDBJ databases">
        <authorList>
            <consortium name="Wellcome Sanger Institute Data Sharing"/>
        </authorList>
    </citation>
    <scope>NUCLEOTIDE SEQUENCE [LARGE SCALE GENOMIC DNA]</scope>
</reference>
<reference evidence="9" key="2">
    <citation type="submission" date="2025-08" db="UniProtKB">
        <authorList>
            <consortium name="Ensembl"/>
        </authorList>
    </citation>
    <scope>IDENTIFICATION</scope>
</reference>
<dbReference type="InterPro" id="IPR052717">
    <property type="entry name" value="Vacuolar_transposase_reg"/>
</dbReference>
<dbReference type="PANTHER" id="PTHR46169">
    <property type="entry name" value="DNA REPLICATION-RELATED ELEMENT FACTOR, ISOFORM A"/>
    <property type="match status" value="1"/>
</dbReference>
<evidence type="ECO:0000256" key="5">
    <source>
        <dbReference type="ARBA" id="ARBA00023125"/>
    </source>
</evidence>
<dbReference type="GO" id="GO:0008270">
    <property type="term" value="F:zinc ion binding"/>
    <property type="evidence" value="ECO:0007669"/>
    <property type="project" value="UniProtKB-KW"/>
</dbReference>
<dbReference type="GeneTree" id="ENSGT00940000158431"/>
<evidence type="ECO:0000256" key="1">
    <source>
        <dbReference type="ARBA" id="ARBA00004123"/>
    </source>
</evidence>
<keyword evidence="2" id="KW-0479">Metal-binding</keyword>
<dbReference type="GO" id="GO:0046983">
    <property type="term" value="F:protein dimerization activity"/>
    <property type="evidence" value="ECO:0007669"/>
    <property type="project" value="InterPro"/>
</dbReference>
<keyword evidence="5" id="KW-0238">DNA-binding</keyword>
<dbReference type="InterPro" id="IPR012337">
    <property type="entry name" value="RNaseH-like_sf"/>
</dbReference>
<dbReference type="Ensembl" id="ENSECRT00000034151.1">
    <property type="protein sequence ID" value="ENSECRP00000033423.1"/>
    <property type="gene ID" value="ENSECRG00000022626.1"/>
</dbReference>
<keyword evidence="6" id="KW-0539">Nucleus</keyword>
<keyword evidence="4" id="KW-0862">Zinc</keyword>
<dbReference type="PANTHER" id="PTHR46169:SF9">
    <property type="entry name" value="SI:DKEYP-117B8.4"/>
    <property type="match status" value="1"/>
</dbReference>
<protein>
    <submittedName>
        <fullName evidence="9">Zinc finger BED-type containing 4-like 2</fullName>
    </submittedName>
</protein>
<dbReference type="GO" id="GO:0003677">
    <property type="term" value="F:DNA binding"/>
    <property type="evidence" value="ECO:0007669"/>
    <property type="project" value="UniProtKB-KW"/>
</dbReference>
<dbReference type="SUPFAM" id="SSF140996">
    <property type="entry name" value="Hermes dimerisation domain"/>
    <property type="match status" value="1"/>
</dbReference>
<sequence>MAFRAYPSPVGLGSVLKRKAERVSLGPGLGRPIYAAAVDRRKSKVWNYYTQLNESHVQCNVCKKQLSFHNSTTTMREHLVRRHSIRDNCPPPPNFPEQHQVKEELQEAEVSGLHGDSLAKRVRTTETLAITAVGVPDHTSFPPPPPDSSRSASLVTELILEMIYRDLHPLSVVQEKGFKTLLSCMEPSFQIPSPSHLGSLLWHKYNVLKQHLELYFHHTTAPHSVVLCTEHWKVPDSERLYLSVSTHFIDRNWRMAHCLLETKPVASHEGVLEETLLAILSSFRIPENSVFGVVHDSLTSMQTCARPLQELHRWRSLCCTGNALKLSVREGLTVEPVQQALVVARGIVSYFQHNTKAAEVLNPKVEAANKTGFRLVLDEPHNWLTTIDMCENLLELKWVISSVLEEQATECSVTNLADHQWRLLQELVPVLKTVKIAVSFLSEWNNSSVSALMPCLHGVARLLGQQMAECSAQTVRSMIARIRAEMEKHWQVGEEEAMLGNPAVLASFLDPRFKELRFLSPDSRSKLHDKVKDLLSLQAYPIAGLCPCPVRLDELKGEPRGTLPSDSPLSCGSTEDNELILLPQVPEQLGQEEVADEEDEEDVAACPGSIKVVVGESGSSVAGKERRTQSMYDILLGEDPTERMPEIHQQLENYIAEPLCKRSMCPLEWWRGKEHRFPVVAKLARQYLAIPATAISAEHAFASKQSAAIQRRVTVSSEHLDQILFLHHNCDFIEALKVNGTCKDTYVSPELLYPSITSLDSNALLSE</sequence>
<dbReference type="SUPFAM" id="SSF53098">
    <property type="entry name" value="Ribonuclease H-like"/>
    <property type="match status" value="1"/>
</dbReference>
<evidence type="ECO:0000259" key="8">
    <source>
        <dbReference type="PROSITE" id="PS50808"/>
    </source>
</evidence>
<evidence type="ECO:0000256" key="4">
    <source>
        <dbReference type="ARBA" id="ARBA00022833"/>
    </source>
</evidence>
<dbReference type="SUPFAM" id="SSF57667">
    <property type="entry name" value="beta-beta-alpha zinc fingers"/>
    <property type="match status" value="1"/>
</dbReference>
<evidence type="ECO:0000256" key="2">
    <source>
        <dbReference type="ARBA" id="ARBA00022723"/>
    </source>
</evidence>
<name>A0A8C4TIV4_ERPCA</name>
<feature type="domain" description="BED-type" evidence="8">
    <location>
        <begin position="40"/>
        <end position="83"/>
    </location>
</feature>
<dbReference type="SMART" id="SM00614">
    <property type="entry name" value="ZnF_BED"/>
    <property type="match status" value="1"/>
</dbReference>
<accession>A0A8C4TIV4</accession>
<dbReference type="Pfam" id="PF05699">
    <property type="entry name" value="Dimer_Tnp_hAT"/>
    <property type="match status" value="1"/>
</dbReference>
<dbReference type="AlphaFoldDB" id="A0A8C4TIV4"/>
<organism evidence="9 10">
    <name type="scientific">Erpetoichthys calabaricus</name>
    <name type="common">Rope fish</name>
    <name type="synonym">Calamoichthys calabaricus</name>
    <dbReference type="NCBI Taxonomy" id="27687"/>
    <lineage>
        <taxon>Eukaryota</taxon>
        <taxon>Metazoa</taxon>
        <taxon>Chordata</taxon>
        <taxon>Craniata</taxon>
        <taxon>Vertebrata</taxon>
        <taxon>Euteleostomi</taxon>
        <taxon>Actinopterygii</taxon>
        <taxon>Polypteriformes</taxon>
        <taxon>Polypteridae</taxon>
        <taxon>Erpetoichthys</taxon>
    </lineage>
</organism>
<reference evidence="9" key="3">
    <citation type="submission" date="2025-09" db="UniProtKB">
        <authorList>
            <consortium name="Ensembl"/>
        </authorList>
    </citation>
    <scope>IDENTIFICATION</scope>
</reference>
<dbReference type="GO" id="GO:0006357">
    <property type="term" value="P:regulation of transcription by RNA polymerase II"/>
    <property type="evidence" value="ECO:0007669"/>
    <property type="project" value="TreeGrafter"/>
</dbReference>
<evidence type="ECO:0000256" key="3">
    <source>
        <dbReference type="ARBA" id="ARBA00022771"/>
    </source>
</evidence>
<evidence type="ECO:0000256" key="7">
    <source>
        <dbReference type="PROSITE-ProRule" id="PRU00027"/>
    </source>
</evidence>
<proteinExistence type="predicted"/>
<dbReference type="Proteomes" id="UP000694620">
    <property type="component" value="Chromosome 18"/>
</dbReference>
<evidence type="ECO:0000256" key="6">
    <source>
        <dbReference type="ARBA" id="ARBA00023242"/>
    </source>
</evidence>
<dbReference type="Pfam" id="PF02892">
    <property type="entry name" value="zf-BED"/>
    <property type="match status" value="1"/>
</dbReference>
<dbReference type="GO" id="GO:0005634">
    <property type="term" value="C:nucleus"/>
    <property type="evidence" value="ECO:0007669"/>
    <property type="project" value="UniProtKB-SubCell"/>
</dbReference>